<dbReference type="Proteomes" id="UP000547510">
    <property type="component" value="Unassembled WGS sequence"/>
</dbReference>
<proteinExistence type="predicted"/>
<comment type="caution">
    <text evidence="1">The sequence shown here is derived from an EMBL/GenBank/DDBJ whole genome shotgun (WGS) entry which is preliminary data.</text>
</comment>
<organism evidence="1 2">
    <name type="scientific">Saccharothrix tamanrassetensis</name>
    <dbReference type="NCBI Taxonomy" id="1051531"/>
    <lineage>
        <taxon>Bacteria</taxon>
        <taxon>Bacillati</taxon>
        <taxon>Actinomycetota</taxon>
        <taxon>Actinomycetes</taxon>
        <taxon>Pseudonocardiales</taxon>
        <taxon>Pseudonocardiaceae</taxon>
        <taxon>Saccharothrix</taxon>
    </lineage>
</organism>
<evidence type="ECO:0000313" key="2">
    <source>
        <dbReference type="Proteomes" id="UP000547510"/>
    </source>
</evidence>
<keyword evidence="2" id="KW-1185">Reference proteome</keyword>
<dbReference type="EMBL" id="JACHJN010000003">
    <property type="protein sequence ID" value="MBB5955613.1"/>
    <property type="molecule type" value="Genomic_DNA"/>
</dbReference>
<dbReference type="AlphaFoldDB" id="A0A841CF74"/>
<protein>
    <submittedName>
        <fullName evidence="1">Uncharacterized protein</fullName>
    </submittedName>
</protein>
<sequence length="36" mass="4261">MRRRLPVAAPPVDRRGEPIRHVVGRRVRRCRESARV</sequence>
<evidence type="ECO:0000313" key="1">
    <source>
        <dbReference type="EMBL" id="MBB5955613.1"/>
    </source>
</evidence>
<reference evidence="1 2" key="1">
    <citation type="submission" date="2020-08" db="EMBL/GenBank/DDBJ databases">
        <title>Genomic Encyclopedia of Type Strains, Phase III (KMG-III): the genomes of soil and plant-associated and newly described type strains.</title>
        <authorList>
            <person name="Whitman W."/>
        </authorList>
    </citation>
    <scope>NUCLEOTIDE SEQUENCE [LARGE SCALE GENOMIC DNA]</scope>
    <source>
        <strain evidence="1 2">CECT 8640</strain>
    </source>
</reference>
<name>A0A841CF74_9PSEU</name>
<gene>
    <name evidence="1" type="ORF">FHS29_002194</name>
</gene>
<accession>A0A841CF74</accession>